<sequence length="91" mass="10813">MFSPSFRHLCNIKLVNVFKAQICTSTSREKWDLLSAVCIERKPIITPALNELEREYRQYLSEVEFEKSLKSDHEVRHEAEMRQLESLKKET</sequence>
<keyword evidence="1" id="KW-0175">Coiled coil</keyword>
<keyword evidence="4" id="KW-1185">Reference proteome</keyword>
<feature type="domain" description="Large ribosomal subunit protein mL46 N-terminal" evidence="2">
    <location>
        <begin position="31"/>
        <end position="90"/>
    </location>
</feature>
<proteinExistence type="predicted"/>
<protein>
    <recommendedName>
        <fullName evidence="2">Large ribosomal subunit protein mL46 N-terminal domain-containing protein</fullName>
    </recommendedName>
</protein>
<dbReference type="InterPro" id="IPR040008">
    <property type="entry name" value="Ribosomal_mL46"/>
</dbReference>
<dbReference type="Proteomes" id="UP001162164">
    <property type="component" value="Unassembled WGS sequence"/>
</dbReference>
<comment type="caution">
    <text evidence="3">The sequence shown here is derived from an EMBL/GenBank/DDBJ whole genome shotgun (WGS) entry which is preliminary data.</text>
</comment>
<dbReference type="Pfam" id="PF11788">
    <property type="entry name" value="MRP-L46"/>
    <property type="match status" value="1"/>
</dbReference>
<name>A0ABQ9K2U5_9CUCU</name>
<evidence type="ECO:0000313" key="3">
    <source>
        <dbReference type="EMBL" id="KAJ8984630.1"/>
    </source>
</evidence>
<dbReference type="PANTHER" id="PTHR13124:SF12">
    <property type="entry name" value="LARGE RIBOSOMAL SUBUNIT PROTEIN ML46"/>
    <property type="match status" value="1"/>
</dbReference>
<reference evidence="3" key="1">
    <citation type="journal article" date="2023" name="Insect Mol. Biol.">
        <title>Genome sequencing provides insights into the evolution of gene families encoding plant cell wall-degrading enzymes in longhorned beetles.</title>
        <authorList>
            <person name="Shin N.R."/>
            <person name="Okamura Y."/>
            <person name="Kirsch R."/>
            <person name="Pauchet Y."/>
        </authorList>
    </citation>
    <scope>NUCLEOTIDE SEQUENCE</scope>
    <source>
        <strain evidence="3">MMC_N1</strain>
    </source>
</reference>
<dbReference type="PANTHER" id="PTHR13124">
    <property type="entry name" value="39S RIBOSOMAL PROTEIN L46, MITOCHONDRIAL PRECURSOR-RELATED"/>
    <property type="match status" value="1"/>
</dbReference>
<gene>
    <name evidence="3" type="ORF">NQ317_009858</name>
</gene>
<organism evidence="3 4">
    <name type="scientific">Molorchus minor</name>
    <dbReference type="NCBI Taxonomy" id="1323400"/>
    <lineage>
        <taxon>Eukaryota</taxon>
        <taxon>Metazoa</taxon>
        <taxon>Ecdysozoa</taxon>
        <taxon>Arthropoda</taxon>
        <taxon>Hexapoda</taxon>
        <taxon>Insecta</taxon>
        <taxon>Pterygota</taxon>
        <taxon>Neoptera</taxon>
        <taxon>Endopterygota</taxon>
        <taxon>Coleoptera</taxon>
        <taxon>Polyphaga</taxon>
        <taxon>Cucujiformia</taxon>
        <taxon>Chrysomeloidea</taxon>
        <taxon>Cerambycidae</taxon>
        <taxon>Lamiinae</taxon>
        <taxon>Monochamini</taxon>
        <taxon>Molorchus</taxon>
    </lineage>
</organism>
<evidence type="ECO:0000259" key="2">
    <source>
        <dbReference type="Pfam" id="PF11788"/>
    </source>
</evidence>
<accession>A0ABQ9K2U5</accession>
<evidence type="ECO:0000256" key="1">
    <source>
        <dbReference type="SAM" id="Coils"/>
    </source>
</evidence>
<feature type="coiled-coil region" evidence="1">
    <location>
        <begin position="49"/>
        <end position="90"/>
    </location>
</feature>
<dbReference type="InterPro" id="IPR021757">
    <property type="entry name" value="Ribosomal_mL46_N"/>
</dbReference>
<dbReference type="EMBL" id="JAPWTJ010000030">
    <property type="protein sequence ID" value="KAJ8984630.1"/>
    <property type="molecule type" value="Genomic_DNA"/>
</dbReference>
<evidence type="ECO:0000313" key="4">
    <source>
        <dbReference type="Proteomes" id="UP001162164"/>
    </source>
</evidence>